<accession>A0A1B1UNM4</accession>
<dbReference type="EMBL" id="CP016428">
    <property type="protein sequence ID" value="ANW04346.1"/>
    <property type="molecule type" value="Genomic_DNA"/>
</dbReference>
<dbReference type="RefSeq" id="WP_065731495.1">
    <property type="nucleotide sequence ID" value="NZ_CP016428.1"/>
</dbReference>
<evidence type="ECO:0000313" key="2">
    <source>
        <dbReference type="Proteomes" id="UP000092839"/>
    </source>
</evidence>
<dbReference type="KEGG" id="bic:LMTR13_33580"/>
<evidence type="ECO:0000313" key="1">
    <source>
        <dbReference type="EMBL" id="ANW04346.1"/>
    </source>
</evidence>
<keyword evidence="2" id="KW-1185">Reference proteome</keyword>
<proteinExistence type="predicted"/>
<dbReference type="STRING" id="1274631.LMTR13_33580"/>
<dbReference type="AlphaFoldDB" id="A0A1B1UNM4"/>
<organism evidence="1 2">
    <name type="scientific">Bradyrhizobium icense</name>
    <dbReference type="NCBI Taxonomy" id="1274631"/>
    <lineage>
        <taxon>Bacteria</taxon>
        <taxon>Pseudomonadati</taxon>
        <taxon>Pseudomonadota</taxon>
        <taxon>Alphaproteobacteria</taxon>
        <taxon>Hyphomicrobiales</taxon>
        <taxon>Nitrobacteraceae</taxon>
        <taxon>Bradyrhizobium</taxon>
    </lineage>
</organism>
<sequence>MPAYIHHDGIEPGFVICPSCVGLPMFVRDVEPHWNQAKIDLTYECADCGAEVRQTVAKPELRH</sequence>
<name>A0A1B1UNM4_9BRAD</name>
<reference evidence="1 2" key="1">
    <citation type="submission" date="2016-07" db="EMBL/GenBank/DDBJ databases">
        <title>Complete genome sequence of Bradyrhizobium icense LMTR 13T, a potential inoculant strain isolated from lima bean (Phaseolus lunatus) in Peru.</title>
        <authorList>
            <person name="Ormeno-Orrillo E."/>
            <person name="Duran D."/>
            <person name="Rogel M.A."/>
            <person name="Rey L."/>
            <person name="Imperial J."/>
            <person name="Ruiz-Argueso T."/>
            <person name="Martinez-Romero E."/>
        </authorList>
    </citation>
    <scope>NUCLEOTIDE SEQUENCE [LARGE SCALE GENOMIC DNA]</scope>
    <source>
        <strain evidence="1 2">LMTR 13</strain>
    </source>
</reference>
<gene>
    <name evidence="1" type="ORF">LMTR13_33580</name>
</gene>
<dbReference type="Proteomes" id="UP000092839">
    <property type="component" value="Chromosome"/>
</dbReference>
<protein>
    <submittedName>
        <fullName evidence="1">Uncharacterized protein</fullName>
    </submittedName>
</protein>
<dbReference type="OrthoDB" id="8127072at2"/>